<reference evidence="3 4" key="1">
    <citation type="journal article" date="2023" name="BMC Biol.">
        <title>The compact genome of the sponge Oopsacas minuta (Hexactinellida) is lacking key metazoan core genes.</title>
        <authorList>
            <person name="Santini S."/>
            <person name="Schenkelaars Q."/>
            <person name="Jourda C."/>
            <person name="Duchesne M."/>
            <person name="Belahbib H."/>
            <person name="Rocher C."/>
            <person name="Selva M."/>
            <person name="Riesgo A."/>
            <person name="Vervoort M."/>
            <person name="Leys S.P."/>
            <person name="Kodjabachian L."/>
            <person name="Le Bivic A."/>
            <person name="Borchiellini C."/>
            <person name="Claverie J.M."/>
            <person name="Renard E."/>
        </authorList>
    </citation>
    <scope>NUCLEOTIDE SEQUENCE [LARGE SCALE GENOMIC DNA]</scope>
    <source>
        <strain evidence="3">SPO-2</strain>
    </source>
</reference>
<dbReference type="Pfam" id="PF14836">
    <property type="entry name" value="Ubiquitin_3"/>
    <property type="match status" value="1"/>
</dbReference>
<proteinExistence type="predicted"/>
<organism evidence="3 4">
    <name type="scientific">Oopsacas minuta</name>
    <dbReference type="NCBI Taxonomy" id="111878"/>
    <lineage>
        <taxon>Eukaryota</taxon>
        <taxon>Metazoa</taxon>
        <taxon>Porifera</taxon>
        <taxon>Hexactinellida</taxon>
        <taxon>Hexasterophora</taxon>
        <taxon>Lyssacinosida</taxon>
        <taxon>Leucopsacidae</taxon>
        <taxon>Oopsacas</taxon>
    </lineage>
</organism>
<evidence type="ECO:0000256" key="1">
    <source>
        <dbReference type="ARBA" id="ARBA00022670"/>
    </source>
</evidence>
<dbReference type="InterPro" id="IPR035927">
    <property type="entry name" value="DUSP-like_sf"/>
</dbReference>
<protein>
    <submittedName>
        <fullName evidence="3">Ubiquitin carboxyl-terminal hydrolase 4 isoform X5</fullName>
    </submittedName>
</protein>
<name>A0AAV7KFT3_9METZ</name>
<feature type="domain" description="DUSP" evidence="2">
    <location>
        <begin position="159"/>
        <end position="266"/>
    </location>
</feature>
<dbReference type="Pfam" id="PF06337">
    <property type="entry name" value="DUSP"/>
    <property type="match status" value="1"/>
</dbReference>
<evidence type="ECO:0000259" key="2">
    <source>
        <dbReference type="PROSITE" id="PS51283"/>
    </source>
</evidence>
<dbReference type="PROSITE" id="PS51283">
    <property type="entry name" value="DUSP"/>
    <property type="match status" value="1"/>
</dbReference>
<keyword evidence="1" id="KW-0645">Protease</keyword>
<dbReference type="Gene3D" id="3.10.20.90">
    <property type="entry name" value="Phosphatidylinositol 3-kinase Catalytic Subunit, Chain A, domain 1"/>
    <property type="match status" value="1"/>
</dbReference>
<evidence type="ECO:0000313" key="4">
    <source>
        <dbReference type="Proteomes" id="UP001165289"/>
    </source>
</evidence>
<accession>A0AAV7KFT3</accession>
<evidence type="ECO:0000313" key="3">
    <source>
        <dbReference type="EMBL" id="KAI6659926.1"/>
    </source>
</evidence>
<dbReference type="Gene3D" id="3.30.2230.10">
    <property type="entry name" value="DUSP-like"/>
    <property type="match status" value="1"/>
</dbReference>
<dbReference type="SUPFAM" id="SSF143791">
    <property type="entry name" value="DUSP-like"/>
    <property type="match status" value="1"/>
</dbReference>
<dbReference type="AlphaFoldDB" id="A0AAV7KFT3"/>
<dbReference type="InterPro" id="IPR006615">
    <property type="entry name" value="Pept_C19_DUSP"/>
</dbReference>
<dbReference type="GO" id="GO:0004843">
    <property type="term" value="F:cysteine-type deubiquitinase activity"/>
    <property type="evidence" value="ECO:0007669"/>
    <property type="project" value="InterPro"/>
</dbReference>
<dbReference type="EMBL" id="JAKMXF010000044">
    <property type="protein sequence ID" value="KAI6659926.1"/>
    <property type="molecule type" value="Genomic_DNA"/>
</dbReference>
<dbReference type="Proteomes" id="UP001165289">
    <property type="component" value="Unassembled WGS sequence"/>
</dbReference>
<sequence>MATADVPIDVDKELEEYVREQRDRISLCFSEARRRLDRKEAELIKLFEEKLNKSRADNKNIATDRNQLKYTLELIQASLSSNSLQMTGDEAIRPIKEKIEKLEEKRTRVQFDWVPQKLYTEISKIGEVATIPAHKKICISSIPGYNTKEEMVIKSVIPPPYKQQKQEIQFLLTKPLQEGEYWYLIHIIWYNQWKSYVGISGKESSADKEIDKPGPIDNTSLLDQDKLRRFQVNERDYKSVPEDAWYKLVSWYGISEGSMGIRRRVVMYGKFVKQCKLEVYPLELKACLYPNETDFKIFTISGCDTIRTMDNKIRKLYDIDSTKQTRIYIKYQISRHELIKDMNLEVQGVELFDGQYVLIEVQNVDGTWHRKRL</sequence>
<dbReference type="SMART" id="SM00695">
    <property type="entry name" value="DUSP"/>
    <property type="match status" value="1"/>
</dbReference>
<gene>
    <name evidence="3" type="ORF">LOD99_14266</name>
</gene>
<dbReference type="GO" id="GO:0006508">
    <property type="term" value="P:proteolysis"/>
    <property type="evidence" value="ECO:0007669"/>
    <property type="project" value="UniProtKB-KW"/>
</dbReference>
<keyword evidence="3" id="KW-0378">Hydrolase</keyword>
<comment type="caution">
    <text evidence="3">The sequence shown here is derived from an EMBL/GenBank/DDBJ whole genome shotgun (WGS) entry which is preliminary data.</text>
</comment>
<keyword evidence="4" id="KW-1185">Reference proteome</keyword>
<dbReference type="InterPro" id="IPR028135">
    <property type="entry name" value="Ub_USP-typ"/>
</dbReference>